<proteinExistence type="inferred from homology"/>
<evidence type="ECO:0000256" key="1">
    <source>
        <dbReference type="ARBA" id="ARBA00004370"/>
    </source>
</evidence>
<comment type="similarity">
    <text evidence="4">Belongs to the peptidase S12 family.</text>
</comment>
<evidence type="ECO:0000256" key="2">
    <source>
        <dbReference type="ARBA" id="ARBA00022438"/>
    </source>
</evidence>
<protein>
    <submittedName>
        <fullName evidence="7">D-aminopeptidase</fullName>
    </submittedName>
</protein>
<name>A0A167YUN4_PENCH</name>
<evidence type="ECO:0000259" key="5">
    <source>
        <dbReference type="Pfam" id="PF00144"/>
    </source>
</evidence>
<feature type="domain" description="Beta-lactamase-related" evidence="5">
    <location>
        <begin position="20"/>
        <end position="332"/>
    </location>
</feature>
<dbReference type="SUPFAM" id="SSF50886">
    <property type="entry name" value="D-aminopeptidase, middle and C-terminal domains"/>
    <property type="match status" value="1"/>
</dbReference>
<dbReference type="NCBIfam" id="NF009622">
    <property type="entry name" value="PRK13128.1"/>
    <property type="match status" value="1"/>
</dbReference>
<accession>A0A167YUN4</accession>
<keyword evidence="3" id="KW-0472">Membrane</keyword>
<dbReference type="PhylomeDB" id="A0A167YUN4"/>
<dbReference type="GO" id="GO:0016020">
    <property type="term" value="C:membrane"/>
    <property type="evidence" value="ECO:0007669"/>
    <property type="project" value="UniProtKB-SubCell"/>
</dbReference>
<evidence type="ECO:0000256" key="3">
    <source>
        <dbReference type="ARBA" id="ARBA00023136"/>
    </source>
</evidence>
<evidence type="ECO:0000313" key="7">
    <source>
        <dbReference type="EMBL" id="KZN94554.1"/>
    </source>
</evidence>
<dbReference type="SUPFAM" id="SSF56601">
    <property type="entry name" value="beta-lactamase/transpeptidase-like"/>
    <property type="match status" value="1"/>
</dbReference>
<evidence type="ECO:0000259" key="6">
    <source>
        <dbReference type="Pfam" id="PF07930"/>
    </source>
</evidence>
<keyword evidence="2 7" id="KW-0378">Hydrolase</keyword>
<evidence type="ECO:0000256" key="4">
    <source>
        <dbReference type="ARBA" id="ARBA00038215"/>
    </source>
</evidence>
<dbReference type="Pfam" id="PF00144">
    <property type="entry name" value="Beta-lactamase"/>
    <property type="match status" value="1"/>
</dbReference>
<organism evidence="7">
    <name type="scientific">Penicillium chrysogenum</name>
    <name type="common">Penicillium notatum</name>
    <dbReference type="NCBI Taxonomy" id="5076"/>
    <lineage>
        <taxon>Eukaryota</taxon>
        <taxon>Fungi</taxon>
        <taxon>Dikarya</taxon>
        <taxon>Ascomycota</taxon>
        <taxon>Pezizomycotina</taxon>
        <taxon>Eurotiomycetes</taxon>
        <taxon>Eurotiomycetidae</taxon>
        <taxon>Eurotiales</taxon>
        <taxon>Aspergillaceae</taxon>
        <taxon>Penicillium</taxon>
        <taxon>Penicillium chrysogenum species complex</taxon>
    </lineage>
</organism>
<dbReference type="Gene3D" id="3.40.710.10">
    <property type="entry name" value="DD-peptidase/beta-lactamase superfamily"/>
    <property type="match status" value="1"/>
</dbReference>
<dbReference type="InterPro" id="IPR012856">
    <property type="entry name" value="DAP_B_dom"/>
</dbReference>
<dbReference type="Proteomes" id="UP000076449">
    <property type="component" value="Chromosome I"/>
</dbReference>
<keyword evidence="2 7" id="KW-0031">Aminopeptidase</keyword>
<dbReference type="PANTHER" id="PTHR46825">
    <property type="entry name" value="D-ALANYL-D-ALANINE-CARBOXYPEPTIDASE/ENDOPEPTIDASE AMPH"/>
    <property type="match status" value="1"/>
</dbReference>
<dbReference type="AlphaFoldDB" id="A0A167YUN4"/>
<sequence length="538" mass="59343">MEITKEKVQEVLNKTALRCRGPGGAIAVVQDGEIIGQRVWGFADLDQRIPMTAQTQMPICSITKQFVCALLIDLERNPTPTLAAKGDVRKQLSDHLTEILSPELTSDGELTIDRLCDMQSGMRDYWAMTTLWGSKPDDEFLIERDCGPLLARTKSFQFQPGTEYSYCNVNFHILARVIERATEESLDKLLEERILRPAGMSTAFLCPNTAHHPSPCVGYEGDEQHGFTAATNRMEWSGDAGLVASLADMIAYEKYLDRCYADPQSWYHAAIAAPKFKDGTPATYRYGLSHTDIGGVDTIGHGGALRGYRLHRRHAPRQRLSVVIMLNSDSGTFGPNIDIFKDLLGLPKPVSASIQAAESWVGAFLDQDTQLSIVITKGARDGEVAISYDGSAEPIKLSVPNHGKSDSMVATIDEDLLSIHRVRDNRMLSARRIVPKESILKGTSFQGIYHCAEIESTFHCLGQDGMLYGAFDGYLGQGNATPMKYLGDDVWVLTCPRGLDAPAPGDWTIAFSRNDRDAIQGCTIGCWLARKIDYVKKA</sequence>
<dbReference type="Pfam" id="PF07930">
    <property type="entry name" value="DAP_B"/>
    <property type="match status" value="1"/>
</dbReference>
<dbReference type="InterPro" id="IPR050491">
    <property type="entry name" value="AmpC-like"/>
</dbReference>
<dbReference type="InterPro" id="IPR027279">
    <property type="entry name" value="D_amino_pept/lipop_sf"/>
</dbReference>
<dbReference type="GO" id="GO:0004177">
    <property type="term" value="F:aminopeptidase activity"/>
    <property type="evidence" value="ECO:0007669"/>
    <property type="project" value="UniProtKB-KW"/>
</dbReference>
<dbReference type="InterPro" id="IPR001466">
    <property type="entry name" value="Beta-lactam-related"/>
</dbReference>
<comment type="subcellular location">
    <subcellularLocation>
        <location evidence="1">Membrane</location>
    </subcellularLocation>
</comment>
<gene>
    <name evidence="7" type="ORF">EN45_047530</name>
</gene>
<dbReference type="InterPro" id="IPR012338">
    <property type="entry name" value="Beta-lactam/transpept-like"/>
</dbReference>
<feature type="domain" description="D-aminopeptidase" evidence="6">
    <location>
        <begin position="354"/>
        <end position="534"/>
    </location>
</feature>
<dbReference type="Gene3D" id="2.40.128.50">
    <property type="match status" value="2"/>
</dbReference>
<dbReference type="EMBL" id="CM002798">
    <property type="protein sequence ID" value="KZN94554.1"/>
    <property type="molecule type" value="Genomic_DNA"/>
</dbReference>
<dbReference type="PANTHER" id="PTHR46825:SF11">
    <property type="entry name" value="PENICILLIN-BINDING PROTEIN 4"/>
    <property type="match status" value="1"/>
</dbReference>
<reference evidence="7" key="1">
    <citation type="journal article" date="2014" name="Genome Announc.">
        <title>Complete sequencing and chromosome-scale genome assembly of the industrial progenitor strain P2niaD18 from the penicillin producer Penicillium chrysogenum.</title>
        <authorList>
            <person name="Specht T."/>
            <person name="Dahlmann T.A."/>
            <person name="Zadra I."/>
            <person name="Kurnsteiner H."/>
            <person name="Kuck U."/>
        </authorList>
    </citation>
    <scope>NUCLEOTIDE SEQUENCE [LARGE SCALE GENOMIC DNA]</scope>
    <source>
        <strain evidence="7">P2niaD18</strain>
    </source>
</reference>
<keyword evidence="2 7" id="KW-0645">Protease</keyword>